<name>A0A9X4R1L9_9STAP</name>
<dbReference type="Proteomes" id="UP001152422">
    <property type="component" value="Unassembled WGS sequence"/>
</dbReference>
<keyword evidence="11" id="KW-1185">Reference proteome</keyword>
<evidence type="ECO:0000256" key="3">
    <source>
        <dbReference type="ARBA" id="ARBA00022598"/>
    </source>
</evidence>
<dbReference type="GO" id="GO:0005524">
    <property type="term" value="F:ATP binding"/>
    <property type="evidence" value="ECO:0007669"/>
    <property type="project" value="UniProtKB-KW"/>
</dbReference>
<dbReference type="EC" id="6.3.4.19" evidence="8"/>
<comment type="catalytic activity">
    <reaction evidence="7 8">
        <text>cytidine(34) in tRNA(Ile2) + L-lysine + ATP = lysidine(34) in tRNA(Ile2) + AMP + diphosphate + H(+)</text>
        <dbReference type="Rhea" id="RHEA:43744"/>
        <dbReference type="Rhea" id="RHEA-COMP:10625"/>
        <dbReference type="Rhea" id="RHEA-COMP:10670"/>
        <dbReference type="ChEBI" id="CHEBI:15378"/>
        <dbReference type="ChEBI" id="CHEBI:30616"/>
        <dbReference type="ChEBI" id="CHEBI:32551"/>
        <dbReference type="ChEBI" id="CHEBI:33019"/>
        <dbReference type="ChEBI" id="CHEBI:82748"/>
        <dbReference type="ChEBI" id="CHEBI:83665"/>
        <dbReference type="ChEBI" id="CHEBI:456215"/>
        <dbReference type="EC" id="6.3.4.19"/>
    </reaction>
</comment>
<organism evidence="10 11">
    <name type="scientific">Staphylococcus equorum</name>
    <dbReference type="NCBI Taxonomy" id="246432"/>
    <lineage>
        <taxon>Bacteria</taxon>
        <taxon>Bacillati</taxon>
        <taxon>Bacillota</taxon>
        <taxon>Bacilli</taxon>
        <taxon>Bacillales</taxon>
        <taxon>Staphylococcaceae</taxon>
        <taxon>Staphylococcus</taxon>
    </lineage>
</organism>
<evidence type="ECO:0000256" key="5">
    <source>
        <dbReference type="ARBA" id="ARBA00022741"/>
    </source>
</evidence>
<dbReference type="SUPFAM" id="SSF52402">
    <property type="entry name" value="Adenine nucleotide alpha hydrolases-like"/>
    <property type="match status" value="1"/>
</dbReference>
<dbReference type="SUPFAM" id="SSF56037">
    <property type="entry name" value="PheT/TilS domain"/>
    <property type="match status" value="1"/>
</dbReference>
<comment type="function">
    <text evidence="8">Ligates lysine onto the cytidine present at position 34 of the AUA codon-specific tRNA(Ile) that contains the anticodon CAU, in an ATP-dependent manner. Cytidine is converted to lysidine, thus changing the amino acid specificity of the tRNA from methionine to isoleucine.</text>
</comment>
<dbReference type="KEGG" id="seqo:SE1039_02650"/>
<evidence type="ECO:0000313" key="11">
    <source>
        <dbReference type="Proteomes" id="UP001152422"/>
    </source>
</evidence>
<sequence length="429" mass="50133">MRVNTEGWNKSNHIVLAVSTGVDSMVLLHQLITHLADSYTKLTCLHVNHNIRPAAAEEEQFIKGYCDKHQIPLHVQHLDLSAVIEKGNSIESAARAERYHWFDDMMTELKADVLLTAHHQDDQIETIFYRLMTGRSTRSSLGMTYLSSRGHYNLCKPLLEATKSEIRNYQTKHNVPYYEDESNTENHYVRNDIRNRILPDIESNKHLSTEQLLKLKDWHDEQLEVVRNEATTFISTFVDFCNDDNEVTFSRKQFLNLRHSVKMAVLDKLFAELPLDKSITEKTYDEWFQQLTENVTQCTLYATHEWIIHIAYDKFIIMANCKEKLAPTKIDQPGAYNYGRYSIDITNEFPTFEYPIVIRTRKDGDKFELNGMKGHKKISRLLIDEKVMQTERNQMPVIVNAYNEIIAVGTLYLKNRYNQSIFIRNMGEE</sequence>
<dbReference type="GO" id="GO:0006400">
    <property type="term" value="P:tRNA modification"/>
    <property type="evidence" value="ECO:0007669"/>
    <property type="project" value="UniProtKB-UniRule"/>
</dbReference>
<comment type="caution">
    <text evidence="10">The sequence shown here is derived from an EMBL/GenBank/DDBJ whole genome shotgun (WGS) entry which is preliminary data.</text>
</comment>
<reference evidence="10" key="1">
    <citation type="submission" date="2022-05" db="EMBL/GenBank/DDBJ databases">
        <title>Comparative genomics of Staphylococcus equorum isolates.</title>
        <authorList>
            <person name="Luelf R.H."/>
        </authorList>
    </citation>
    <scope>NUCLEOTIDE SEQUENCE</scope>
    <source>
        <strain evidence="10">TMW 2.2497</strain>
    </source>
</reference>
<evidence type="ECO:0000256" key="2">
    <source>
        <dbReference type="ARBA" id="ARBA00022490"/>
    </source>
</evidence>
<dbReference type="GO" id="GO:0032267">
    <property type="term" value="F:tRNA(Ile)-lysidine synthase activity"/>
    <property type="evidence" value="ECO:0007669"/>
    <property type="project" value="UniProtKB-EC"/>
</dbReference>
<evidence type="ECO:0000256" key="6">
    <source>
        <dbReference type="ARBA" id="ARBA00022840"/>
    </source>
</evidence>
<dbReference type="PANTHER" id="PTHR43033:SF1">
    <property type="entry name" value="TRNA(ILE)-LYSIDINE SYNTHASE-RELATED"/>
    <property type="match status" value="1"/>
</dbReference>
<keyword evidence="2 8" id="KW-0963">Cytoplasm</keyword>
<dbReference type="SMART" id="SM00977">
    <property type="entry name" value="TilS_C"/>
    <property type="match status" value="1"/>
</dbReference>
<dbReference type="AlphaFoldDB" id="A0A9X4R1L9"/>
<evidence type="ECO:0000313" key="10">
    <source>
        <dbReference type="EMBL" id="MDG0847347.1"/>
    </source>
</evidence>
<comment type="similarity">
    <text evidence="8">Belongs to the tRNA(Ile)-lysidine synthase family.</text>
</comment>
<dbReference type="Gene3D" id="3.40.50.620">
    <property type="entry name" value="HUPs"/>
    <property type="match status" value="1"/>
</dbReference>
<dbReference type="EMBL" id="JAMBQA010000013">
    <property type="protein sequence ID" value="MDG0847347.1"/>
    <property type="molecule type" value="Genomic_DNA"/>
</dbReference>
<feature type="domain" description="Lysidine-tRNA(Ile) synthetase C-terminal" evidence="9">
    <location>
        <begin position="356"/>
        <end position="423"/>
    </location>
</feature>
<keyword evidence="5" id="KW-0547">Nucleotide-binding</keyword>
<dbReference type="InterPro" id="IPR014729">
    <property type="entry name" value="Rossmann-like_a/b/a_fold"/>
</dbReference>
<keyword evidence="4 8" id="KW-0819">tRNA processing</keyword>
<keyword evidence="6" id="KW-0067">ATP-binding</keyword>
<dbReference type="PANTHER" id="PTHR43033">
    <property type="entry name" value="TRNA(ILE)-LYSIDINE SYNTHASE-RELATED"/>
    <property type="match status" value="1"/>
</dbReference>
<dbReference type="HAMAP" id="MF_01161">
    <property type="entry name" value="tRNA_Ile_lys_synt"/>
    <property type="match status" value="1"/>
</dbReference>
<accession>A0A9X4R1L9</accession>
<evidence type="ECO:0000256" key="1">
    <source>
        <dbReference type="ARBA" id="ARBA00004496"/>
    </source>
</evidence>
<dbReference type="GO" id="GO:0005737">
    <property type="term" value="C:cytoplasm"/>
    <property type="evidence" value="ECO:0007669"/>
    <property type="project" value="UniProtKB-SubCell"/>
</dbReference>
<dbReference type="Pfam" id="PF11734">
    <property type="entry name" value="TilS_C"/>
    <property type="match status" value="1"/>
</dbReference>
<dbReference type="CDD" id="cd01992">
    <property type="entry name" value="TilS_N"/>
    <property type="match status" value="1"/>
</dbReference>
<comment type="caution">
    <text evidence="8">Lacks conserved residue(s) required for the propagation of feature annotation.</text>
</comment>
<evidence type="ECO:0000256" key="7">
    <source>
        <dbReference type="ARBA" id="ARBA00048539"/>
    </source>
</evidence>
<keyword evidence="3 8" id="KW-0436">Ligase</keyword>
<gene>
    <name evidence="8 10" type="primary">tilS</name>
    <name evidence="10" type="ORF">M4L89_14045</name>
</gene>
<dbReference type="InterPro" id="IPR012795">
    <property type="entry name" value="tRNA_Ile_lys_synt_N"/>
</dbReference>
<dbReference type="NCBIfam" id="TIGR02432">
    <property type="entry name" value="lysidine_TilS_N"/>
    <property type="match status" value="1"/>
</dbReference>
<protein>
    <recommendedName>
        <fullName evidence="8">tRNA(Ile)-lysidine synthase</fullName>
        <ecNumber evidence="8">6.3.4.19</ecNumber>
    </recommendedName>
    <alternativeName>
        <fullName evidence="8">tRNA(Ile)-2-lysyl-cytidine synthase</fullName>
    </alternativeName>
    <alternativeName>
        <fullName evidence="8">tRNA(Ile)-lysidine synthetase</fullName>
    </alternativeName>
</protein>
<evidence type="ECO:0000259" key="9">
    <source>
        <dbReference type="SMART" id="SM00977"/>
    </source>
</evidence>
<dbReference type="Pfam" id="PF01171">
    <property type="entry name" value="ATP_bind_3"/>
    <property type="match status" value="1"/>
</dbReference>
<evidence type="ECO:0000256" key="8">
    <source>
        <dbReference type="HAMAP-Rule" id="MF_01161"/>
    </source>
</evidence>
<dbReference type="RefSeq" id="WP_056935239.1">
    <property type="nucleotide sequence ID" value="NZ_CP013114.1"/>
</dbReference>
<dbReference type="NCBIfam" id="TIGR02433">
    <property type="entry name" value="lysidine_TilS_C"/>
    <property type="match status" value="1"/>
</dbReference>
<dbReference type="InterPro" id="IPR012796">
    <property type="entry name" value="Lysidine-tRNA-synth_C"/>
</dbReference>
<evidence type="ECO:0000256" key="4">
    <source>
        <dbReference type="ARBA" id="ARBA00022694"/>
    </source>
</evidence>
<dbReference type="InterPro" id="IPR012094">
    <property type="entry name" value="tRNA_Ile_lys_synt"/>
</dbReference>
<dbReference type="InterPro" id="IPR011063">
    <property type="entry name" value="TilS/TtcA_N"/>
</dbReference>
<comment type="subcellular location">
    <subcellularLocation>
        <location evidence="1 8">Cytoplasm</location>
    </subcellularLocation>
</comment>
<proteinExistence type="inferred from homology"/>